<keyword evidence="1" id="KW-0812">Transmembrane</keyword>
<keyword evidence="1" id="KW-1133">Transmembrane helix</keyword>
<name>A0AAE3ISJ1_9BACI</name>
<proteinExistence type="predicted"/>
<accession>A0AAE3ISJ1</accession>
<organism evidence="2 3">
    <name type="scientific">Perspicuibacillus lycopersici</name>
    <dbReference type="NCBI Taxonomy" id="1325689"/>
    <lineage>
        <taxon>Bacteria</taxon>
        <taxon>Bacillati</taxon>
        <taxon>Bacillota</taxon>
        <taxon>Bacilli</taxon>
        <taxon>Bacillales</taxon>
        <taxon>Bacillaceae</taxon>
        <taxon>Perspicuibacillus</taxon>
    </lineage>
</organism>
<evidence type="ECO:0000256" key="1">
    <source>
        <dbReference type="SAM" id="Phobius"/>
    </source>
</evidence>
<gene>
    <name evidence="2" type="ORF">OEV98_09625</name>
</gene>
<dbReference type="Proteomes" id="UP001209318">
    <property type="component" value="Unassembled WGS sequence"/>
</dbReference>
<comment type="caution">
    <text evidence="2">The sequence shown here is derived from an EMBL/GenBank/DDBJ whole genome shotgun (WGS) entry which is preliminary data.</text>
</comment>
<dbReference type="InterPro" id="IPR020138">
    <property type="entry name" value="Uncharacterised_YqzF"/>
</dbReference>
<feature type="transmembrane region" description="Helical" evidence="1">
    <location>
        <begin position="41"/>
        <end position="62"/>
    </location>
</feature>
<dbReference type="Pfam" id="PF11118">
    <property type="entry name" value="DUF2627"/>
    <property type="match status" value="1"/>
</dbReference>
<evidence type="ECO:0000313" key="2">
    <source>
        <dbReference type="EMBL" id="MCU9613820.1"/>
    </source>
</evidence>
<keyword evidence="3" id="KW-1185">Reference proteome</keyword>
<keyword evidence="1" id="KW-0472">Membrane</keyword>
<reference evidence="2" key="1">
    <citation type="submission" date="2022-10" db="EMBL/GenBank/DDBJ databases">
        <title>Description of Fervidibacillus gen. nov. in the family Fervidibacillaceae fam. nov. with two species, Fervidibacillus albus sp. nov., and Fervidibacillus halotolerans sp. nov., isolated from tidal flat sediments.</title>
        <authorList>
            <person name="Kwon K.K."/>
            <person name="Yang S.-H."/>
        </authorList>
    </citation>
    <scope>NUCLEOTIDE SEQUENCE</scope>
    <source>
        <strain evidence="2">JCM 19140</strain>
    </source>
</reference>
<dbReference type="RefSeq" id="WP_263073061.1">
    <property type="nucleotide sequence ID" value="NZ_JAOUSF010000003.1"/>
</dbReference>
<dbReference type="AlphaFoldDB" id="A0AAE3ISJ1"/>
<evidence type="ECO:0000313" key="3">
    <source>
        <dbReference type="Proteomes" id="UP001209318"/>
    </source>
</evidence>
<dbReference type="EMBL" id="JAOUSF010000003">
    <property type="protein sequence ID" value="MCU9613820.1"/>
    <property type="molecule type" value="Genomic_DNA"/>
</dbReference>
<sequence length="78" mass="9130">MTRLLALIIVLIPGILAVIGVKLMRDSAFSIENWPFTNVWLQFAFGLFLFIMGLAFIGGFIYRRDKKRKKVTKRFKHR</sequence>
<protein>
    <submittedName>
        <fullName evidence="2">DUF2627 domain-containing protein</fullName>
    </submittedName>
</protein>